<feature type="compositionally biased region" description="Basic and acidic residues" evidence="1">
    <location>
        <begin position="1"/>
        <end position="33"/>
    </location>
</feature>
<protein>
    <submittedName>
        <fullName evidence="3">Uncharacterized protein LOC109465614</fullName>
    </submittedName>
</protein>
<dbReference type="AlphaFoldDB" id="A0A6P4YIJ0"/>
<feature type="region of interest" description="Disordered" evidence="1">
    <location>
        <begin position="1"/>
        <end position="40"/>
    </location>
</feature>
<keyword evidence="2" id="KW-1185">Reference proteome</keyword>
<organism evidence="2 3">
    <name type="scientific">Branchiostoma belcheri</name>
    <name type="common">Amphioxus</name>
    <dbReference type="NCBI Taxonomy" id="7741"/>
    <lineage>
        <taxon>Eukaryota</taxon>
        <taxon>Metazoa</taxon>
        <taxon>Chordata</taxon>
        <taxon>Cephalochordata</taxon>
        <taxon>Leptocardii</taxon>
        <taxon>Amphioxiformes</taxon>
        <taxon>Branchiostomatidae</taxon>
        <taxon>Branchiostoma</taxon>
    </lineage>
</organism>
<dbReference type="RefSeq" id="XP_019618537.1">
    <property type="nucleotide sequence ID" value="XM_019762978.1"/>
</dbReference>
<evidence type="ECO:0000313" key="3">
    <source>
        <dbReference type="RefSeq" id="XP_019618537.1"/>
    </source>
</evidence>
<dbReference type="OrthoDB" id="10331063at2759"/>
<evidence type="ECO:0000256" key="1">
    <source>
        <dbReference type="SAM" id="MobiDB-lite"/>
    </source>
</evidence>
<name>A0A6P4YIJ0_BRABE</name>
<accession>A0A6P4YIJ0</accession>
<proteinExistence type="predicted"/>
<evidence type="ECO:0000313" key="2">
    <source>
        <dbReference type="Proteomes" id="UP000515135"/>
    </source>
</evidence>
<dbReference type="GeneID" id="109465614"/>
<dbReference type="Proteomes" id="UP000515135">
    <property type="component" value="Unplaced"/>
</dbReference>
<sequence length="101" mass="11546">MESRSRVTKGETPERSRLVEDGSTEVEQKEDSPGRAQVNLPDRDTFDALRKEEQIKILTELTYAMSHEEIKSLLLDVADRRPDVILHALDMLELEVGVRRG</sequence>
<gene>
    <name evidence="3" type="primary">LOC109465614</name>
</gene>
<reference evidence="3" key="1">
    <citation type="submission" date="2025-08" db="UniProtKB">
        <authorList>
            <consortium name="RefSeq"/>
        </authorList>
    </citation>
    <scope>IDENTIFICATION</scope>
    <source>
        <tissue evidence="3">Gonad</tissue>
    </source>
</reference>
<dbReference type="KEGG" id="bbel:109465614"/>